<accession>A0AAD6SUM6</accession>
<evidence type="ECO:0000313" key="3">
    <source>
        <dbReference type="Proteomes" id="UP001218188"/>
    </source>
</evidence>
<keyword evidence="1" id="KW-0472">Membrane</keyword>
<organism evidence="2 3">
    <name type="scientific">Mycena alexandri</name>
    <dbReference type="NCBI Taxonomy" id="1745969"/>
    <lineage>
        <taxon>Eukaryota</taxon>
        <taxon>Fungi</taxon>
        <taxon>Dikarya</taxon>
        <taxon>Basidiomycota</taxon>
        <taxon>Agaricomycotina</taxon>
        <taxon>Agaricomycetes</taxon>
        <taxon>Agaricomycetidae</taxon>
        <taxon>Agaricales</taxon>
        <taxon>Marasmiineae</taxon>
        <taxon>Mycenaceae</taxon>
        <taxon>Mycena</taxon>
    </lineage>
</organism>
<dbReference type="AlphaFoldDB" id="A0AAD6SUM6"/>
<name>A0AAD6SUM6_9AGAR</name>
<keyword evidence="3" id="KW-1185">Reference proteome</keyword>
<protein>
    <submittedName>
        <fullName evidence="2">Uncharacterized protein</fullName>
    </submittedName>
</protein>
<proteinExistence type="predicted"/>
<comment type="caution">
    <text evidence="2">The sequence shown here is derived from an EMBL/GenBank/DDBJ whole genome shotgun (WGS) entry which is preliminary data.</text>
</comment>
<sequence length="120" mass="12840">MRARLSLCDGYLISISLCLVRVSWCLAGVSVVSFASSMTSMLLQIPEIKHLLGAGLGGGSAYRGIVTNSDRLHFILLSTPTQMFRLASSTSLPEMRERSPPGPIGATCVQAINLKRVSCV</sequence>
<reference evidence="2" key="1">
    <citation type="submission" date="2023-03" db="EMBL/GenBank/DDBJ databases">
        <title>Massive genome expansion in bonnet fungi (Mycena s.s.) driven by repeated elements and novel gene families across ecological guilds.</title>
        <authorList>
            <consortium name="Lawrence Berkeley National Laboratory"/>
            <person name="Harder C.B."/>
            <person name="Miyauchi S."/>
            <person name="Viragh M."/>
            <person name="Kuo A."/>
            <person name="Thoen E."/>
            <person name="Andreopoulos B."/>
            <person name="Lu D."/>
            <person name="Skrede I."/>
            <person name="Drula E."/>
            <person name="Henrissat B."/>
            <person name="Morin E."/>
            <person name="Kohler A."/>
            <person name="Barry K."/>
            <person name="LaButti K."/>
            <person name="Morin E."/>
            <person name="Salamov A."/>
            <person name="Lipzen A."/>
            <person name="Mereny Z."/>
            <person name="Hegedus B."/>
            <person name="Baldrian P."/>
            <person name="Stursova M."/>
            <person name="Weitz H."/>
            <person name="Taylor A."/>
            <person name="Grigoriev I.V."/>
            <person name="Nagy L.G."/>
            <person name="Martin F."/>
            <person name="Kauserud H."/>
        </authorList>
    </citation>
    <scope>NUCLEOTIDE SEQUENCE</scope>
    <source>
        <strain evidence="2">CBHHK200</strain>
    </source>
</reference>
<gene>
    <name evidence="2" type="ORF">C8F04DRAFT_572463</name>
</gene>
<keyword evidence="1" id="KW-1133">Transmembrane helix</keyword>
<evidence type="ECO:0000313" key="2">
    <source>
        <dbReference type="EMBL" id="KAJ7034384.1"/>
    </source>
</evidence>
<dbReference type="EMBL" id="JARJCM010000057">
    <property type="protein sequence ID" value="KAJ7034384.1"/>
    <property type="molecule type" value="Genomic_DNA"/>
</dbReference>
<dbReference type="Proteomes" id="UP001218188">
    <property type="component" value="Unassembled WGS sequence"/>
</dbReference>
<feature type="transmembrane region" description="Helical" evidence="1">
    <location>
        <begin position="12"/>
        <end position="35"/>
    </location>
</feature>
<evidence type="ECO:0000256" key="1">
    <source>
        <dbReference type="SAM" id="Phobius"/>
    </source>
</evidence>
<keyword evidence="1" id="KW-0812">Transmembrane</keyword>